<dbReference type="SMART" id="SM00421">
    <property type="entry name" value="HTH_LUXR"/>
    <property type="match status" value="1"/>
</dbReference>
<evidence type="ECO:0000256" key="1">
    <source>
        <dbReference type="SAM" id="MobiDB-lite"/>
    </source>
</evidence>
<dbReference type="InterPro" id="IPR051797">
    <property type="entry name" value="TrmB-like"/>
</dbReference>
<evidence type="ECO:0000313" key="4">
    <source>
        <dbReference type="Proteomes" id="UP000199515"/>
    </source>
</evidence>
<dbReference type="InterPro" id="IPR000792">
    <property type="entry name" value="Tscrpt_reg_LuxR_C"/>
</dbReference>
<evidence type="ECO:0000313" key="3">
    <source>
        <dbReference type="EMBL" id="SDZ20520.1"/>
    </source>
</evidence>
<dbReference type="Gene3D" id="1.10.10.10">
    <property type="entry name" value="Winged helix-like DNA-binding domain superfamily/Winged helix DNA-binding domain"/>
    <property type="match status" value="2"/>
</dbReference>
<reference evidence="3 4" key="1">
    <citation type="submission" date="2016-10" db="EMBL/GenBank/DDBJ databases">
        <authorList>
            <person name="de Groot N.N."/>
        </authorList>
    </citation>
    <scope>NUCLEOTIDE SEQUENCE [LARGE SCALE GENOMIC DNA]</scope>
    <source>
        <strain evidence="3 4">CPCC 202699</strain>
    </source>
</reference>
<protein>
    <submittedName>
        <fullName evidence="3">Sugar-specific transcriptional regulator TrmB</fullName>
    </submittedName>
</protein>
<dbReference type="Pfam" id="PF01978">
    <property type="entry name" value="TrmB"/>
    <property type="match status" value="1"/>
</dbReference>
<dbReference type="AlphaFoldDB" id="A0A1H3R4D9"/>
<dbReference type="SUPFAM" id="SSF46894">
    <property type="entry name" value="C-terminal effector domain of the bipartite response regulators"/>
    <property type="match status" value="1"/>
</dbReference>
<name>A0A1H3R4D9_9PSEU</name>
<dbReference type="STRING" id="589385.SAMN05421504_110263"/>
<proteinExistence type="predicted"/>
<dbReference type="GO" id="GO:0006355">
    <property type="term" value="P:regulation of DNA-templated transcription"/>
    <property type="evidence" value="ECO:0007669"/>
    <property type="project" value="InterPro"/>
</dbReference>
<dbReference type="InterPro" id="IPR036388">
    <property type="entry name" value="WH-like_DNA-bd_sf"/>
</dbReference>
<accession>A0A1H3R4D9</accession>
<feature type="domain" description="HTH luxR-type" evidence="2">
    <location>
        <begin position="258"/>
        <end position="315"/>
    </location>
</feature>
<dbReference type="Proteomes" id="UP000199515">
    <property type="component" value="Unassembled WGS sequence"/>
</dbReference>
<dbReference type="EMBL" id="FNON01000010">
    <property type="protein sequence ID" value="SDZ20520.1"/>
    <property type="molecule type" value="Genomic_DNA"/>
</dbReference>
<feature type="region of interest" description="Disordered" evidence="1">
    <location>
        <begin position="322"/>
        <end position="342"/>
    </location>
</feature>
<dbReference type="OrthoDB" id="5932488at2"/>
<dbReference type="InterPro" id="IPR016032">
    <property type="entry name" value="Sig_transdc_resp-reg_C-effctor"/>
</dbReference>
<dbReference type="InterPro" id="IPR036390">
    <property type="entry name" value="WH_DNA-bd_sf"/>
</dbReference>
<dbReference type="PANTHER" id="PTHR34293:SF1">
    <property type="entry name" value="HTH-TYPE TRANSCRIPTIONAL REGULATOR TRMBL2"/>
    <property type="match status" value="1"/>
</dbReference>
<evidence type="ECO:0000259" key="2">
    <source>
        <dbReference type="SMART" id="SM00421"/>
    </source>
</evidence>
<dbReference type="InterPro" id="IPR002831">
    <property type="entry name" value="Tscrpt_reg_TrmB_N"/>
</dbReference>
<organism evidence="3 4">
    <name type="scientific">Amycolatopsis xylanica</name>
    <dbReference type="NCBI Taxonomy" id="589385"/>
    <lineage>
        <taxon>Bacteria</taxon>
        <taxon>Bacillati</taxon>
        <taxon>Actinomycetota</taxon>
        <taxon>Actinomycetes</taxon>
        <taxon>Pseudonocardiales</taxon>
        <taxon>Pseudonocardiaceae</taxon>
        <taxon>Amycolatopsis</taxon>
    </lineage>
</organism>
<feature type="compositionally biased region" description="Low complexity" evidence="1">
    <location>
        <begin position="333"/>
        <end position="342"/>
    </location>
</feature>
<dbReference type="GO" id="GO:0003677">
    <property type="term" value="F:DNA binding"/>
    <property type="evidence" value="ECO:0007669"/>
    <property type="project" value="InterPro"/>
</dbReference>
<dbReference type="RefSeq" id="WP_091297441.1">
    <property type="nucleotide sequence ID" value="NZ_FNON01000010.1"/>
</dbReference>
<keyword evidence="4" id="KW-1185">Reference proteome</keyword>
<dbReference type="SUPFAM" id="SSF46785">
    <property type="entry name" value="Winged helix' DNA-binding domain"/>
    <property type="match status" value="1"/>
</dbReference>
<sequence>MLDVIGLSPLDLRVYGALVDSRSMTTAELAAELGLSRQRLSQVLRGLTSKHLVIRAPGKPVRFTAVAPDVGLGALVLLKEQELESARLVANRFQDRHRHAVGRQASDLIEVVRGSEAIARRADQIMRSARHEVRFVDKPPYAKAPATLHPAERDLLGAGVRFRGVYDRGALELHDLYADLEAGLLLGEEARVTAEAPLKMIVADHHLALVPLHSNAPTVEIALVVHPSTLLDALGALFQNLWRHSLPLCLPGSAHSAHNALSTEDSRLLALLTTGLPDRSIAKQLGLSYRTFQRRLRELMDFLGAQTRFQAGLQAAARGWVTVPVPQPPPPTAGRTPAGPSA</sequence>
<dbReference type="PANTHER" id="PTHR34293">
    <property type="entry name" value="HTH-TYPE TRANSCRIPTIONAL REGULATOR TRMBL2"/>
    <property type="match status" value="1"/>
</dbReference>
<gene>
    <name evidence="3" type="ORF">SAMN05421504_110263</name>
</gene>